<feature type="non-terminal residue" evidence="1">
    <location>
        <position position="52"/>
    </location>
</feature>
<comment type="caution">
    <text evidence="1">The sequence shown here is derived from an EMBL/GenBank/DDBJ whole genome shotgun (WGS) entry which is preliminary data.</text>
</comment>
<name>A0AA38GV19_TAXCH</name>
<keyword evidence="2" id="KW-1185">Reference proteome</keyword>
<reference evidence="1 2" key="1">
    <citation type="journal article" date="2021" name="Nat. Plants">
        <title>The Taxus genome provides insights into paclitaxel biosynthesis.</title>
        <authorList>
            <person name="Xiong X."/>
            <person name="Gou J."/>
            <person name="Liao Q."/>
            <person name="Li Y."/>
            <person name="Zhou Q."/>
            <person name="Bi G."/>
            <person name="Li C."/>
            <person name="Du R."/>
            <person name="Wang X."/>
            <person name="Sun T."/>
            <person name="Guo L."/>
            <person name="Liang H."/>
            <person name="Lu P."/>
            <person name="Wu Y."/>
            <person name="Zhang Z."/>
            <person name="Ro D.K."/>
            <person name="Shang Y."/>
            <person name="Huang S."/>
            <person name="Yan J."/>
        </authorList>
    </citation>
    <scope>NUCLEOTIDE SEQUENCE [LARGE SCALE GENOMIC DNA]</scope>
    <source>
        <strain evidence="1">Ta-2019</strain>
    </source>
</reference>
<sequence length="52" mass="5927">IREHKKRAFEYLGLKEEKGTPGRNVNIVETPPPTIVDLETLVALEELREAPE</sequence>
<accession>A0AA38GV19</accession>
<organism evidence="1 2">
    <name type="scientific">Taxus chinensis</name>
    <name type="common">Chinese yew</name>
    <name type="synonym">Taxus wallichiana var. chinensis</name>
    <dbReference type="NCBI Taxonomy" id="29808"/>
    <lineage>
        <taxon>Eukaryota</taxon>
        <taxon>Viridiplantae</taxon>
        <taxon>Streptophyta</taxon>
        <taxon>Embryophyta</taxon>
        <taxon>Tracheophyta</taxon>
        <taxon>Spermatophyta</taxon>
        <taxon>Pinopsida</taxon>
        <taxon>Pinidae</taxon>
        <taxon>Conifers II</taxon>
        <taxon>Cupressales</taxon>
        <taxon>Taxaceae</taxon>
        <taxon>Taxus</taxon>
    </lineage>
</organism>
<gene>
    <name evidence="1" type="ORF">KI387_000831</name>
</gene>
<dbReference type="EMBL" id="JAHRHJ020000001">
    <property type="protein sequence ID" value="KAH9328723.1"/>
    <property type="molecule type" value="Genomic_DNA"/>
</dbReference>
<dbReference type="Proteomes" id="UP000824469">
    <property type="component" value="Unassembled WGS sequence"/>
</dbReference>
<dbReference type="AlphaFoldDB" id="A0AA38GV19"/>
<evidence type="ECO:0000313" key="2">
    <source>
        <dbReference type="Proteomes" id="UP000824469"/>
    </source>
</evidence>
<proteinExistence type="predicted"/>
<evidence type="ECO:0000313" key="1">
    <source>
        <dbReference type="EMBL" id="KAH9328723.1"/>
    </source>
</evidence>
<protein>
    <submittedName>
        <fullName evidence="1">Uncharacterized protein</fullName>
    </submittedName>
</protein>
<feature type="non-terminal residue" evidence="1">
    <location>
        <position position="1"/>
    </location>
</feature>